<organism evidence="1 2">
    <name type="scientific">Moorena bouillonii PNG</name>
    <dbReference type="NCBI Taxonomy" id="568701"/>
    <lineage>
        <taxon>Bacteria</taxon>
        <taxon>Bacillati</taxon>
        <taxon>Cyanobacteriota</taxon>
        <taxon>Cyanophyceae</taxon>
        <taxon>Coleofasciculales</taxon>
        <taxon>Coleofasciculaceae</taxon>
        <taxon>Moorena</taxon>
    </lineage>
</organism>
<keyword evidence="2" id="KW-1185">Reference proteome</keyword>
<evidence type="ECO:0000313" key="2">
    <source>
        <dbReference type="Proteomes" id="UP000186657"/>
    </source>
</evidence>
<comment type="caution">
    <text evidence="1">The sequence shown here is derived from an EMBL/GenBank/DDBJ whole genome shotgun (WGS) entry which is preliminary data.</text>
</comment>
<protein>
    <submittedName>
        <fullName evidence="1">Uncharacterized protein</fullName>
    </submittedName>
</protein>
<name>A0A1U7MXF7_9CYAN</name>
<dbReference type="EMBL" id="MKZS01000001">
    <property type="protein sequence ID" value="OLT58369.1"/>
    <property type="molecule type" value="Genomic_DNA"/>
</dbReference>
<evidence type="ECO:0000313" key="1">
    <source>
        <dbReference type="EMBL" id="OLT58369.1"/>
    </source>
</evidence>
<proteinExistence type="predicted"/>
<sequence length="439" mass="50279">MSNQIYNWQRFWCSPSDRFYLDYDGYLSDPEVQSVKGYNYNPNPKLVTFREISGIPCLILLGEPGIGKTQAMKEEEEKVTAELNNTDDQILSLDLRSVLTKDELTQKLFKSEEFTRWQSGRHRLHIFLDSFDECLLEINKLAVILVDAIKNYKEHVKLKRLTLRIACRTAVLPSVLEPGLKKLFGEDSLKIYQLVPLRRQDVVKAAEANGIDPDAFLEEVSRKNLVPLAIKPITLNFLLNNWLRYQSLENKSIDELYREGCRCLCEESNSSRRDSGAIGDFNRNQRLIIAARIAAVTIFANRVAVCNGTYADCARSKDELVLIENLCIGEEVANSKNFDISEPAIKEVLDTGLFSSRGEKRIGWSHQTYAEFLAAWYLKKHHVSVSLFQSLFYLSKDEDPEHKLVPQFHETAAWLATMIPEIRQEILTTDPDVLLHSDI</sequence>
<dbReference type="RefSeq" id="WP_075896782.1">
    <property type="nucleotide sequence ID" value="NZ_MKZS01000001.1"/>
</dbReference>
<accession>A0A1U7MXF7</accession>
<dbReference type="AlphaFoldDB" id="A0A1U7MXF7"/>
<reference evidence="1 2" key="1">
    <citation type="submission" date="2016-10" db="EMBL/GenBank/DDBJ databases">
        <title>Comparative genomics uncovers the prolific and rare metabolic potential of the cyanobacterial genus Moorea.</title>
        <authorList>
            <person name="Leao T."/>
            <person name="Castelao G."/>
            <person name="Korobeynikov A."/>
            <person name="Monroe E.A."/>
            <person name="Podell S."/>
            <person name="Glukhov E."/>
            <person name="Allen E."/>
            <person name="Gerwick W.H."/>
            <person name="Gerwick L."/>
        </authorList>
    </citation>
    <scope>NUCLEOTIDE SEQUENCE [LARGE SCALE GENOMIC DNA]</scope>
    <source>
        <strain evidence="1 2">PNG5-198</strain>
    </source>
</reference>
<dbReference type="Proteomes" id="UP000186657">
    <property type="component" value="Unassembled WGS sequence"/>
</dbReference>
<gene>
    <name evidence="1" type="ORF">BJP37_04205</name>
</gene>